<comment type="subunit">
    <text evidence="3">Homotetramer.</text>
</comment>
<dbReference type="Gene3D" id="3.40.640.10">
    <property type="entry name" value="Type I PLP-dependent aspartate aminotransferase-like (Major domain)"/>
    <property type="match status" value="1"/>
</dbReference>
<dbReference type="RefSeq" id="WP_008602946.1">
    <property type="nucleotide sequence ID" value="NZ_AMRV01000008.1"/>
</dbReference>
<dbReference type="PATRIC" id="fig|1234595.3.peg.2275"/>
<evidence type="ECO:0000256" key="1">
    <source>
        <dbReference type="ARBA" id="ARBA00001933"/>
    </source>
</evidence>
<keyword evidence="4" id="KW-0663">Pyridoxal phosphate</keyword>
<dbReference type="GO" id="GO:0006520">
    <property type="term" value="P:amino acid metabolic process"/>
    <property type="evidence" value="ECO:0007669"/>
    <property type="project" value="InterPro"/>
</dbReference>
<sequence>MKFFSDNAARACPEVLDAVVAANDVTDGSYDGDSISARLDGVFGEFFGTECTVFPVSTGTAANALALASMVPPWGAVICHEEAHIQVDEAGAPEFFTAGAKLILARGEGAVLSPDSVAQAVAALRGDVHQVQAGALSITQATEYGRVYAPAQVAALSEDARARGWRVHMDGARLANALVHMDCHPGDVTWRAGVDVLSFGCIKNGGMSAEALVFFDKDLARSIPHRRKRAGQTPSKGRFAAAQLIAMIESGAWQRNARAANDSAQALARAAGDRLMHPVEANEVFVRVGVEGAARLREQGFDFYDWGDAGSGEARLVMAWDSDPAHVKALAAALEALG</sequence>
<evidence type="ECO:0000313" key="7">
    <source>
        <dbReference type="Proteomes" id="UP000011717"/>
    </source>
</evidence>
<evidence type="ECO:0000256" key="4">
    <source>
        <dbReference type="ARBA" id="ARBA00022898"/>
    </source>
</evidence>
<comment type="similarity">
    <text evidence="2">Belongs to the threonine aldolase family.</text>
</comment>
<reference evidence="6 7" key="1">
    <citation type="journal article" date="2013" name="Genome Announc.">
        <title>Draft Genome Sequence of Strain JLT2015T, Belonging to the Family Sphingomonadaceae of the Alphaproteobacteria.</title>
        <authorList>
            <person name="Tang K."/>
            <person name="Liu K."/>
            <person name="Li S."/>
            <person name="Jiao N."/>
        </authorList>
    </citation>
    <scope>NUCLEOTIDE SEQUENCE [LARGE SCALE GENOMIC DNA]</scope>
    <source>
        <strain evidence="6 7">JLT2015</strain>
    </source>
</reference>
<dbReference type="InterPro" id="IPR015424">
    <property type="entry name" value="PyrdxlP-dep_Trfase"/>
</dbReference>
<dbReference type="OrthoDB" id="9774495at2"/>
<feature type="domain" description="Aromatic amino acid beta-eliminating lyase/threonine aldolase" evidence="5">
    <location>
        <begin position="3"/>
        <end position="288"/>
    </location>
</feature>
<protein>
    <submittedName>
        <fullName evidence="6">Low-specificity L-threonine aldolase</fullName>
    </submittedName>
</protein>
<dbReference type="Gene3D" id="3.90.1150.10">
    <property type="entry name" value="Aspartate Aminotransferase, domain 1"/>
    <property type="match status" value="1"/>
</dbReference>
<keyword evidence="7" id="KW-1185">Reference proteome</keyword>
<dbReference type="Pfam" id="PF01212">
    <property type="entry name" value="Beta_elim_lyase"/>
    <property type="match status" value="1"/>
</dbReference>
<evidence type="ECO:0000313" key="6">
    <source>
        <dbReference type="EMBL" id="EMD82235.1"/>
    </source>
</evidence>
<accession>M2SA28</accession>
<gene>
    <name evidence="6" type="ORF">C725_2273</name>
</gene>
<evidence type="ECO:0000259" key="5">
    <source>
        <dbReference type="Pfam" id="PF01212"/>
    </source>
</evidence>
<dbReference type="SUPFAM" id="SSF53383">
    <property type="entry name" value="PLP-dependent transferases"/>
    <property type="match status" value="1"/>
</dbReference>
<dbReference type="InterPro" id="IPR015421">
    <property type="entry name" value="PyrdxlP-dep_Trfase_major"/>
</dbReference>
<comment type="cofactor">
    <cofactor evidence="1">
        <name>pyridoxal 5'-phosphate</name>
        <dbReference type="ChEBI" id="CHEBI:597326"/>
    </cofactor>
</comment>
<dbReference type="InterPro" id="IPR015422">
    <property type="entry name" value="PyrdxlP-dep_Trfase_small"/>
</dbReference>
<proteinExistence type="inferred from homology"/>
<organism evidence="6 7">
    <name type="scientific">Pacificimonas flava</name>
    <dbReference type="NCBI Taxonomy" id="1234595"/>
    <lineage>
        <taxon>Bacteria</taxon>
        <taxon>Pseudomonadati</taxon>
        <taxon>Pseudomonadota</taxon>
        <taxon>Alphaproteobacteria</taxon>
        <taxon>Sphingomonadales</taxon>
        <taxon>Sphingosinicellaceae</taxon>
        <taxon>Pacificimonas</taxon>
    </lineage>
</organism>
<dbReference type="EMBL" id="AMRV01000008">
    <property type="protein sequence ID" value="EMD82235.1"/>
    <property type="molecule type" value="Genomic_DNA"/>
</dbReference>
<dbReference type="PANTHER" id="PTHR48097">
    <property type="entry name" value="L-THREONINE ALDOLASE-RELATED"/>
    <property type="match status" value="1"/>
</dbReference>
<dbReference type="GO" id="GO:0016829">
    <property type="term" value="F:lyase activity"/>
    <property type="evidence" value="ECO:0007669"/>
    <property type="project" value="InterPro"/>
</dbReference>
<name>M2SA28_9SPHN</name>
<dbReference type="PANTHER" id="PTHR48097:SF5">
    <property type="entry name" value="LOW SPECIFICITY L-THREONINE ALDOLASE"/>
    <property type="match status" value="1"/>
</dbReference>
<dbReference type="InterPro" id="IPR001597">
    <property type="entry name" value="ArAA_b-elim_lyase/Thr_aldolase"/>
</dbReference>
<comment type="caution">
    <text evidence="6">The sequence shown here is derived from an EMBL/GenBank/DDBJ whole genome shotgun (WGS) entry which is preliminary data.</text>
</comment>
<evidence type="ECO:0000256" key="2">
    <source>
        <dbReference type="ARBA" id="ARBA00006966"/>
    </source>
</evidence>
<dbReference type="AlphaFoldDB" id="M2SA28"/>
<evidence type="ECO:0000256" key="3">
    <source>
        <dbReference type="ARBA" id="ARBA00011881"/>
    </source>
</evidence>
<dbReference type="Proteomes" id="UP000011717">
    <property type="component" value="Unassembled WGS sequence"/>
</dbReference>